<protein>
    <recommendedName>
        <fullName evidence="2">histidine kinase</fullName>
        <ecNumber evidence="2">2.7.13.3</ecNumber>
    </recommendedName>
</protein>
<dbReference type="PANTHER" id="PTHR43711:SF26">
    <property type="entry name" value="SENSOR HISTIDINE KINASE RCSC"/>
    <property type="match status" value="1"/>
</dbReference>
<keyword evidence="6" id="KW-0378">Hydrolase</keyword>
<dbReference type="InterPro" id="IPR050736">
    <property type="entry name" value="Sensor_HK_Regulatory"/>
</dbReference>
<dbReference type="EC" id="2.7.13.3" evidence="2"/>
<dbReference type="InterPro" id="IPR023827">
    <property type="entry name" value="Peptidase_S8_Asp-AS"/>
</dbReference>
<keyword evidence="7" id="KW-0902">Two-component regulatory system</keyword>
<dbReference type="GO" id="GO:0016301">
    <property type="term" value="F:kinase activity"/>
    <property type="evidence" value="ECO:0007669"/>
    <property type="project" value="UniProtKB-KW"/>
</dbReference>
<evidence type="ECO:0000256" key="6">
    <source>
        <dbReference type="ARBA" id="ARBA00022801"/>
    </source>
</evidence>
<proteinExistence type="predicted"/>
<dbReference type="EMBL" id="JAIVFP010000001">
    <property type="protein sequence ID" value="MCI4683874.1"/>
    <property type="molecule type" value="Genomic_DNA"/>
</dbReference>
<evidence type="ECO:0000313" key="10">
    <source>
        <dbReference type="EMBL" id="MCI4683874.1"/>
    </source>
</evidence>
<keyword evidence="4" id="KW-0808">Transferase</keyword>
<keyword evidence="11" id="KW-1185">Reference proteome</keyword>
<dbReference type="InterPro" id="IPR036890">
    <property type="entry name" value="HATPase_C_sf"/>
</dbReference>
<feature type="transmembrane region" description="Helical" evidence="8">
    <location>
        <begin position="160"/>
        <end position="180"/>
    </location>
</feature>
<dbReference type="Gene3D" id="1.10.287.130">
    <property type="match status" value="1"/>
</dbReference>
<evidence type="ECO:0000313" key="11">
    <source>
        <dbReference type="Proteomes" id="UP001139104"/>
    </source>
</evidence>
<dbReference type="CDD" id="cd16922">
    <property type="entry name" value="HATPase_EvgS-ArcB-TorS-like"/>
    <property type="match status" value="1"/>
</dbReference>
<dbReference type="Proteomes" id="UP001139104">
    <property type="component" value="Unassembled WGS sequence"/>
</dbReference>
<feature type="transmembrane region" description="Helical" evidence="8">
    <location>
        <begin position="129"/>
        <end position="153"/>
    </location>
</feature>
<feature type="transmembrane region" description="Helical" evidence="8">
    <location>
        <begin position="56"/>
        <end position="75"/>
    </location>
</feature>
<dbReference type="Pfam" id="PF00512">
    <property type="entry name" value="HisKA"/>
    <property type="match status" value="1"/>
</dbReference>
<accession>A0ABS9Z873</accession>
<evidence type="ECO:0000256" key="4">
    <source>
        <dbReference type="ARBA" id="ARBA00022679"/>
    </source>
</evidence>
<dbReference type="RefSeq" id="WP_243067795.1">
    <property type="nucleotide sequence ID" value="NZ_JAIVFK010000006.1"/>
</dbReference>
<evidence type="ECO:0000256" key="3">
    <source>
        <dbReference type="ARBA" id="ARBA00022553"/>
    </source>
</evidence>
<organism evidence="10 11">
    <name type="scientific">Candidatus Rhodoblastus alkanivorans</name>
    <dbReference type="NCBI Taxonomy" id="2954117"/>
    <lineage>
        <taxon>Bacteria</taxon>
        <taxon>Pseudomonadati</taxon>
        <taxon>Pseudomonadota</taxon>
        <taxon>Alphaproteobacteria</taxon>
        <taxon>Hyphomicrobiales</taxon>
        <taxon>Rhodoblastaceae</taxon>
        <taxon>Rhodoblastus</taxon>
    </lineage>
</organism>
<dbReference type="PROSITE" id="PS50109">
    <property type="entry name" value="HIS_KIN"/>
    <property type="match status" value="1"/>
</dbReference>
<gene>
    <name evidence="10" type="ORF">K2U94_14055</name>
</gene>
<reference evidence="10" key="1">
    <citation type="journal article" date="2022" name="ISME J.">
        <title>Identification of active gaseous-alkane degraders at natural gas seeps.</title>
        <authorList>
            <person name="Farhan Ul Haque M."/>
            <person name="Hernandez M."/>
            <person name="Crombie A.T."/>
            <person name="Murrell J.C."/>
        </authorList>
    </citation>
    <scope>NUCLEOTIDE SEQUENCE</scope>
    <source>
        <strain evidence="10">PC2</strain>
    </source>
</reference>
<dbReference type="SUPFAM" id="SSF47384">
    <property type="entry name" value="Homodimeric domain of signal transducing histidine kinase"/>
    <property type="match status" value="1"/>
</dbReference>
<dbReference type="InterPro" id="IPR036097">
    <property type="entry name" value="HisK_dim/P_sf"/>
</dbReference>
<dbReference type="InterPro" id="IPR003594">
    <property type="entry name" value="HATPase_dom"/>
</dbReference>
<dbReference type="InterPro" id="IPR003661">
    <property type="entry name" value="HisK_dim/P_dom"/>
</dbReference>
<feature type="domain" description="Histidine kinase" evidence="9">
    <location>
        <begin position="345"/>
        <end position="565"/>
    </location>
</feature>
<evidence type="ECO:0000256" key="8">
    <source>
        <dbReference type="SAM" id="Phobius"/>
    </source>
</evidence>
<evidence type="ECO:0000259" key="9">
    <source>
        <dbReference type="PROSITE" id="PS50109"/>
    </source>
</evidence>
<feature type="transmembrane region" description="Helical" evidence="8">
    <location>
        <begin position="87"/>
        <end position="117"/>
    </location>
</feature>
<evidence type="ECO:0000256" key="7">
    <source>
        <dbReference type="ARBA" id="ARBA00023012"/>
    </source>
</evidence>
<dbReference type="InterPro" id="IPR004358">
    <property type="entry name" value="Sig_transdc_His_kin-like_C"/>
</dbReference>
<keyword evidence="8" id="KW-0472">Membrane</keyword>
<keyword evidence="5 10" id="KW-0418">Kinase</keyword>
<dbReference type="Pfam" id="PF02518">
    <property type="entry name" value="HATPase_c"/>
    <property type="match status" value="1"/>
</dbReference>
<dbReference type="InterPro" id="IPR005467">
    <property type="entry name" value="His_kinase_dom"/>
</dbReference>
<name>A0ABS9Z873_9HYPH</name>
<dbReference type="PANTHER" id="PTHR43711">
    <property type="entry name" value="TWO-COMPONENT HISTIDINE KINASE"/>
    <property type="match status" value="1"/>
</dbReference>
<dbReference type="PROSITE" id="PS00136">
    <property type="entry name" value="SUBTILASE_ASP"/>
    <property type="match status" value="1"/>
</dbReference>
<dbReference type="SMART" id="SM00387">
    <property type="entry name" value="HATPase_c"/>
    <property type="match status" value="1"/>
</dbReference>
<dbReference type="Gene3D" id="3.30.565.10">
    <property type="entry name" value="Histidine kinase-like ATPase, C-terminal domain"/>
    <property type="match status" value="1"/>
</dbReference>
<dbReference type="PRINTS" id="PR00344">
    <property type="entry name" value="BCTRLSENSOR"/>
</dbReference>
<dbReference type="CDD" id="cd00082">
    <property type="entry name" value="HisKA"/>
    <property type="match status" value="1"/>
</dbReference>
<feature type="transmembrane region" description="Helical" evidence="8">
    <location>
        <begin position="30"/>
        <end position="50"/>
    </location>
</feature>
<evidence type="ECO:0000256" key="5">
    <source>
        <dbReference type="ARBA" id="ARBA00022777"/>
    </source>
</evidence>
<evidence type="ECO:0000256" key="1">
    <source>
        <dbReference type="ARBA" id="ARBA00000085"/>
    </source>
</evidence>
<evidence type="ECO:0000256" key="2">
    <source>
        <dbReference type="ARBA" id="ARBA00012438"/>
    </source>
</evidence>
<dbReference type="SUPFAM" id="SSF55874">
    <property type="entry name" value="ATPase domain of HSP90 chaperone/DNA topoisomerase II/histidine kinase"/>
    <property type="match status" value="1"/>
</dbReference>
<comment type="catalytic activity">
    <reaction evidence="1">
        <text>ATP + protein L-histidine = ADP + protein N-phospho-L-histidine.</text>
        <dbReference type="EC" id="2.7.13.3"/>
    </reaction>
</comment>
<keyword evidence="8" id="KW-0812">Transmembrane</keyword>
<keyword evidence="8" id="KW-1133">Transmembrane helix</keyword>
<comment type="caution">
    <text evidence="10">The sequence shown here is derived from an EMBL/GenBank/DDBJ whole genome shotgun (WGS) entry which is preliminary data.</text>
</comment>
<sequence length="604" mass="64914">MSRALRQESATAETAAQPADFESWRRDHFIALRLALSLPFMALAPVFLLVRGAPSIWDAAAFGFLLVPLVGVYILHRWERFDLAQAICTGAILLFGIVLTLANGALTLGAVACFLLGPLEATLGGVSRIAYGGAAASIAAMLAMAFATAFGALQPVAGAGIVDFVTLMAAMIYGALLAVWSAHTGEMHDRCAQASAAAYRELTATVGDLVVKFDRGGAVVDLVTDPANAFRHARRDLMGRGLFERIQVADRPAFLKTVADAAFSDQVAQVEFRLRAEAAAEDEDAPVAPRFIWVEMRAHRSRAAEGIVMAILRDVTLMKEAREAMEEAREESERASAWKDRFLANVSHELRTPLNAIIGFSEMLANAAMAPKDPARARDYAAIIHQSGEHLLSLVNTILDMSKIETGNFEIEPEPFDLAGLIDFCCDVVRLKADEKGIDLSRACASPVGEIVADKRACKQILLNLLSNALKFTPDGGRVAIQARPDGAFVEIVVLDTGIGVNPADLARLGDPFFQARATYDRPYEGAGLGLSIVRGLVGLHGGSLVFESAPNEGACVTVRLPRDCRDRGDFAESPVKIETLARRSYLTAAPDLARSNDQVKKIA</sequence>
<dbReference type="Gene3D" id="3.30.450.20">
    <property type="entry name" value="PAS domain"/>
    <property type="match status" value="1"/>
</dbReference>
<dbReference type="SMART" id="SM00388">
    <property type="entry name" value="HisKA"/>
    <property type="match status" value="1"/>
</dbReference>
<keyword evidence="3" id="KW-0597">Phosphoprotein</keyword>